<dbReference type="InterPro" id="IPR000979">
    <property type="entry name" value="Phosphodiesterase_MJ0936/Vps29"/>
</dbReference>
<dbReference type="GO" id="GO:0046872">
    <property type="term" value="F:metal ion binding"/>
    <property type="evidence" value="ECO:0007669"/>
    <property type="project" value="UniProtKB-KW"/>
</dbReference>
<reference evidence="5" key="1">
    <citation type="submission" date="2014-03" db="EMBL/GenBank/DDBJ databases">
        <authorList>
            <person name="Urmite Genomes U."/>
        </authorList>
    </citation>
    <scope>NUCLEOTIDE SEQUENCE [LARGE SCALE GENOMIC DNA]</scope>
    <source>
        <strain evidence="5">HD-03</strain>
    </source>
</reference>
<gene>
    <name evidence="4" type="ORF">BN983_02864</name>
</gene>
<comment type="similarity">
    <text evidence="1 2">Belongs to the metallophosphoesterase superfamily. YfcE family.</text>
</comment>
<dbReference type="NCBIfam" id="TIGR00040">
    <property type="entry name" value="yfcE"/>
    <property type="match status" value="1"/>
</dbReference>
<organism evidence="4 5">
    <name type="scientific">Halobacillus karajensis</name>
    <dbReference type="NCBI Taxonomy" id="195088"/>
    <lineage>
        <taxon>Bacteria</taxon>
        <taxon>Bacillati</taxon>
        <taxon>Bacillota</taxon>
        <taxon>Bacilli</taxon>
        <taxon>Bacillales</taxon>
        <taxon>Bacillaceae</taxon>
        <taxon>Halobacillus</taxon>
    </lineage>
</organism>
<dbReference type="Pfam" id="PF12850">
    <property type="entry name" value="Metallophos_2"/>
    <property type="match status" value="1"/>
</dbReference>
<accession>A0A024P724</accession>
<dbReference type="InterPro" id="IPR029052">
    <property type="entry name" value="Metallo-depent_PP-like"/>
</dbReference>
<comment type="cofactor">
    <cofactor evidence="2">
        <name>a divalent metal cation</name>
        <dbReference type="ChEBI" id="CHEBI:60240"/>
    </cofactor>
</comment>
<dbReference type="Proteomes" id="UP000028868">
    <property type="component" value="Unassembled WGS sequence"/>
</dbReference>
<dbReference type="EMBL" id="CCDI010000003">
    <property type="protein sequence ID" value="CDQ24573.1"/>
    <property type="molecule type" value="Genomic_DNA"/>
</dbReference>
<dbReference type="Gene3D" id="3.60.21.10">
    <property type="match status" value="1"/>
</dbReference>
<reference evidence="4 5" key="2">
    <citation type="submission" date="2014-05" db="EMBL/GenBank/DDBJ databases">
        <title>Draft genome sequence of Halobacillus karajensis HK-03.</title>
        <authorList>
            <person name="Khelaifia S."/>
            <person name="Croce O."/>
            <person name="Lagier J.C."/>
            <person name="Raoult D."/>
        </authorList>
    </citation>
    <scope>NUCLEOTIDE SEQUENCE [LARGE SCALE GENOMIC DNA]</scope>
    <source>
        <strain evidence="4 5">HD-03</strain>
    </source>
</reference>
<evidence type="ECO:0000259" key="3">
    <source>
        <dbReference type="Pfam" id="PF12850"/>
    </source>
</evidence>
<evidence type="ECO:0000256" key="1">
    <source>
        <dbReference type="ARBA" id="ARBA00008950"/>
    </source>
</evidence>
<evidence type="ECO:0000313" key="4">
    <source>
        <dbReference type="EMBL" id="CDQ24573.1"/>
    </source>
</evidence>
<feature type="domain" description="Calcineurin-like phosphoesterase" evidence="3">
    <location>
        <begin position="3"/>
        <end position="144"/>
    </location>
</feature>
<keyword evidence="5" id="KW-1185">Reference proteome</keyword>
<dbReference type="InterPro" id="IPR041802">
    <property type="entry name" value="MPP_YfcE"/>
</dbReference>
<dbReference type="RefSeq" id="WP_035509501.1">
    <property type="nucleotide sequence ID" value="NZ_CCDH010000001.1"/>
</dbReference>
<evidence type="ECO:0000256" key="2">
    <source>
        <dbReference type="RuleBase" id="RU362039"/>
    </source>
</evidence>
<dbReference type="CDD" id="cd00841">
    <property type="entry name" value="MPP_YfcE"/>
    <property type="match status" value="1"/>
</dbReference>
<dbReference type="AlphaFoldDB" id="A0A024P724"/>
<protein>
    <recommendedName>
        <fullName evidence="2">Phosphoesterase</fullName>
        <ecNumber evidence="2">3.1.4.-</ecNumber>
    </recommendedName>
</protein>
<dbReference type="OrthoDB" id="9800565at2"/>
<sequence length="174" mass="19687">MPKILIVSDTHGLKKEVNAIKERHADVDAMIHCGDSELSFDSNELEGFYYAKGNCDFEREMQEEQILQVGELTFIVTHGHLYQVKMTLIPLSYRAEEVGAQVACFGHSHIAGAEKVGDTLFINPGSARLPRDRKEPTYAILEWDSLKQVRLQFYHINGEHLPDLSMTTELAVKN</sequence>
<dbReference type="GO" id="GO:0016787">
    <property type="term" value="F:hydrolase activity"/>
    <property type="evidence" value="ECO:0007669"/>
    <property type="project" value="UniProtKB-UniRule"/>
</dbReference>
<keyword evidence="2" id="KW-0479">Metal-binding</keyword>
<comment type="caution">
    <text evidence="4">The sequence shown here is derived from an EMBL/GenBank/DDBJ whole genome shotgun (WGS) entry which is preliminary data.</text>
</comment>
<dbReference type="InterPro" id="IPR024654">
    <property type="entry name" value="Calcineurin-like_PHP_lpxH"/>
</dbReference>
<proteinExistence type="inferred from homology"/>
<dbReference type="SUPFAM" id="SSF56300">
    <property type="entry name" value="Metallo-dependent phosphatases"/>
    <property type="match status" value="1"/>
</dbReference>
<evidence type="ECO:0000313" key="5">
    <source>
        <dbReference type="Proteomes" id="UP000028868"/>
    </source>
</evidence>
<dbReference type="PANTHER" id="PTHR11124">
    <property type="entry name" value="VACUOLAR SORTING PROTEIN VPS29"/>
    <property type="match status" value="1"/>
</dbReference>
<dbReference type="EC" id="3.1.4.-" evidence="2"/>
<name>A0A024P724_9BACI</name>